<dbReference type="Proteomes" id="UP000266841">
    <property type="component" value="Unassembled WGS sequence"/>
</dbReference>
<feature type="region of interest" description="Disordered" evidence="1">
    <location>
        <begin position="476"/>
        <end position="587"/>
    </location>
</feature>
<dbReference type="EMBL" id="AGNL01006417">
    <property type="protein sequence ID" value="EJK72056.1"/>
    <property type="molecule type" value="Genomic_DNA"/>
</dbReference>
<keyword evidence="2" id="KW-0812">Transmembrane</keyword>
<evidence type="ECO:0000259" key="3">
    <source>
        <dbReference type="PROSITE" id="PS50222"/>
    </source>
</evidence>
<gene>
    <name evidence="4" type="ORF">THAOC_06453</name>
</gene>
<feature type="compositionally biased region" description="Basic and acidic residues" evidence="1">
    <location>
        <begin position="520"/>
        <end position="535"/>
    </location>
</feature>
<evidence type="ECO:0000313" key="4">
    <source>
        <dbReference type="EMBL" id="EJK72056.1"/>
    </source>
</evidence>
<protein>
    <recommendedName>
        <fullName evidence="3">EF-hand domain-containing protein</fullName>
    </recommendedName>
</protein>
<proteinExistence type="predicted"/>
<keyword evidence="5" id="KW-1185">Reference proteome</keyword>
<accession>K0TEW0</accession>
<feature type="compositionally biased region" description="Low complexity" evidence="1">
    <location>
        <begin position="476"/>
        <end position="494"/>
    </location>
</feature>
<dbReference type="PROSITE" id="PS00018">
    <property type="entry name" value="EF_HAND_1"/>
    <property type="match status" value="1"/>
</dbReference>
<name>K0TEW0_THAOC</name>
<dbReference type="InterPro" id="IPR018247">
    <property type="entry name" value="EF_Hand_1_Ca_BS"/>
</dbReference>
<feature type="compositionally biased region" description="Basic and acidic residues" evidence="1">
    <location>
        <begin position="542"/>
        <end position="556"/>
    </location>
</feature>
<dbReference type="InterPro" id="IPR002048">
    <property type="entry name" value="EF_hand_dom"/>
</dbReference>
<evidence type="ECO:0000313" key="5">
    <source>
        <dbReference type="Proteomes" id="UP000266841"/>
    </source>
</evidence>
<feature type="transmembrane region" description="Helical" evidence="2">
    <location>
        <begin position="123"/>
        <end position="145"/>
    </location>
</feature>
<keyword evidence="2" id="KW-0472">Membrane</keyword>
<dbReference type="eggNOG" id="ENOG502T24C">
    <property type="taxonomic scope" value="Eukaryota"/>
</dbReference>
<evidence type="ECO:0000256" key="1">
    <source>
        <dbReference type="SAM" id="MobiDB-lite"/>
    </source>
</evidence>
<dbReference type="GO" id="GO:0005509">
    <property type="term" value="F:calcium ion binding"/>
    <property type="evidence" value="ECO:0007669"/>
    <property type="project" value="InterPro"/>
</dbReference>
<comment type="caution">
    <text evidence="4">The sequence shown here is derived from an EMBL/GenBank/DDBJ whole genome shotgun (WGS) entry which is preliminary data.</text>
</comment>
<reference evidence="4 5" key="1">
    <citation type="journal article" date="2012" name="Genome Biol.">
        <title>Genome and low-iron response of an oceanic diatom adapted to chronic iron limitation.</title>
        <authorList>
            <person name="Lommer M."/>
            <person name="Specht M."/>
            <person name="Roy A.S."/>
            <person name="Kraemer L."/>
            <person name="Andreson R."/>
            <person name="Gutowska M.A."/>
            <person name="Wolf J."/>
            <person name="Bergner S.V."/>
            <person name="Schilhabel M.B."/>
            <person name="Klostermeier U.C."/>
            <person name="Beiko R.G."/>
            <person name="Rosenstiel P."/>
            <person name="Hippler M."/>
            <person name="Laroche J."/>
        </authorList>
    </citation>
    <scope>NUCLEOTIDE SEQUENCE [LARGE SCALE GENOMIC DNA]</scope>
    <source>
        <strain evidence="4 5">CCMP1005</strain>
    </source>
</reference>
<evidence type="ECO:0000256" key="2">
    <source>
        <dbReference type="SAM" id="Phobius"/>
    </source>
</evidence>
<keyword evidence="2" id="KW-1133">Transmembrane helix</keyword>
<feature type="region of interest" description="Disordered" evidence="1">
    <location>
        <begin position="1"/>
        <end position="20"/>
    </location>
</feature>
<organism evidence="4 5">
    <name type="scientific">Thalassiosira oceanica</name>
    <name type="common">Marine diatom</name>
    <dbReference type="NCBI Taxonomy" id="159749"/>
    <lineage>
        <taxon>Eukaryota</taxon>
        <taxon>Sar</taxon>
        <taxon>Stramenopiles</taxon>
        <taxon>Ochrophyta</taxon>
        <taxon>Bacillariophyta</taxon>
        <taxon>Coscinodiscophyceae</taxon>
        <taxon>Thalassiosirophycidae</taxon>
        <taxon>Thalassiosirales</taxon>
        <taxon>Thalassiosiraceae</taxon>
        <taxon>Thalassiosira</taxon>
    </lineage>
</organism>
<sequence length="606" mass="64927">MEGLDNSNGGELDESDSQSVTVSELGMMNRLAGISKRMQNSRMSMVSATLTISDFPVEIQGENGIQYMGCIAAVLNRFFTPKAILSEAFDPDGDGHISTDELVEGAKISIQTRKFNRMLWKGLAVAIFVVLALVGLNAGLTYGIVDANKDTEVQGRALMVREKGMDAEVPVATSNNEITVTLATLPFLPSSVVSHVENLAFSSEDGSVVYHRKVRSVDISPEKSLKLLTTEGDMVEWDLVDDAKKLSIALASGEDGTAWKMCVYCTECTAANVYSTPDILNGLDSFEAATGKEARRHLGTFSRRLQNGPRVNRTCLTLFRILGRWSWLMGSLEVAHDLVDLVCSSGIAVPSHQSGQDPGRVQSGDTLLNWGLGTLPTSSRRRALRLLRKHGRSIGRAEETEMMGSVVEDSRTIDLDVKWHADSIGPKHAIVNLRAGDETANFGKYDCLNYLRRTGGGRIGGAVAVRREEIIRRSLLRAAGDMSPTSDSSSDPGGCMEEGVAGDGTRGDGGGADEGGADDSSVRTEESASSDENRSDPAGGESKSEPKWEENDTEGCRDDDEPSPLPENYVGPALIPAPGDKDFIDNGPPAEVQAQADAKGCGCVVC</sequence>
<dbReference type="PROSITE" id="PS50222">
    <property type="entry name" value="EF_HAND_2"/>
    <property type="match status" value="1"/>
</dbReference>
<dbReference type="AlphaFoldDB" id="K0TEW0"/>
<feature type="compositionally biased region" description="Gly residues" evidence="1">
    <location>
        <begin position="501"/>
        <end position="514"/>
    </location>
</feature>
<feature type="domain" description="EF-hand" evidence="3">
    <location>
        <begin position="87"/>
        <end position="112"/>
    </location>
</feature>